<dbReference type="KEGG" id="aaut:ACETAC_01985"/>
<name>A0A975GB92_9THEO</name>
<sequence>MEVNPLNGITNIPQISSQNNTIDFKKAIQNALNEKNKEKLKKECKELESQFVGIMLNEMKKTIPKDPITGDDFATDVFTSMLYDKYAEAISEKESLGLADTMYKQLSKNI</sequence>
<feature type="coiled-coil region" evidence="1">
    <location>
        <begin position="28"/>
        <end position="57"/>
    </location>
</feature>
<protein>
    <submittedName>
        <fullName evidence="3">Rod-binding protein</fullName>
    </submittedName>
</protein>
<dbReference type="InterPro" id="IPR019301">
    <property type="entry name" value="Flagellar_prot_FlgJ_N"/>
</dbReference>
<organism evidence="3 4">
    <name type="scientific">Aceticella autotrophica</name>
    <dbReference type="NCBI Taxonomy" id="2755338"/>
    <lineage>
        <taxon>Bacteria</taxon>
        <taxon>Bacillati</taxon>
        <taxon>Bacillota</taxon>
        <taxon>Clostridia</taxon>
        <taxon>Thermoanaerobacterales</taxon>
        <taxon>Thermoanaerobacteraceae</taxon>
        <taxon>Aceticella</taxon>
    </lineage>
</organism>
<keyword evidence="1" id="KW-0175">Coiled coil</keyword>
<dbReference type="Pfam" id="PF10135">
    <property type="entry name" value="Rod-binding"/>
    <property type="match status" value="1"/>
</dbReference>
<reference evidence="3" key="1">
    <citation type="submission" date="2020-08" db="EMBL/GenBank/DDBJ databases">
        <title>Genomic insights into the carbon and energy metabolism of the first obligate autotrophic acetogenic bacterium Aceticella autotrophica gen. nov., sp. nov.</title>
        <authorList>
            <person name="Toshchakov S.V."/>
            <person name="Elcheninov A.G."/>
            <person name="Kublanov I.V."/>
            <person name="Frolov E.N."/>
            <person name="Lebedinsky A.V."/>
        </authorList>
    </citation>
    <scope>NUCLEOTIDE SEQUENCE</scope>
    <source>
        <strain evidence="3">3443-3Ac</strain>
    </source>
</reference>
<proteinExistence type="predicted"/>
<dbReference type="AlphaFoldDB" id="A0A975GB92"/>
<dbReference type="Proteomes" id="UP000671913">
    <property type="component" value="Chromosome"/>
</dbReference>
<evidence type="ECO:0000259" key="2">
    <source>
        <dbReference type="Pfam" id="PF10135"/>
    </source>
</evidence>
<evidence type="ECO:0000313" key="4">
    <source>
        <dbReference type="Proteomes" id="UP000671913"/>
    </source>
</evidence>
<keyword evidence="4" id="KW-1185">Reference proteome</keyword>
<accession>A0A975GB92</accession>
<gene>
    <name evidence="3" type="ORF">ACETAC_01985</name>
</gene>
<dbReference type="EMBL" id="CP060096">
    <property type="protein sequence ID" value="QSZ28299.1"/>
    <property type="molecule type" value="Genomic_DNA"/>
</dbReference>
<evidence type="ECO:0000256" key="1">
    <source>
        <dbReference type="SAM" id="Coils"/>
    </source>
</evidence>
<evidence type="ECO:0000313" key="3">
    <source>
        <dbReference type="EMBL" id="QSZ28299.1"/>
    </source>
</evidence>
<feature type="domain" description="Flagellar protein FlgJ N-terminal" evidence="2">
    <location>
        <begin position="58"/>
        <end position="105"/>
    </location>
</feature>